<keyword evidence="3" id="KW-0238">DNA-binding</keyword>
<dbReference type="CDD" id="cd08422">
    <property type="entry name" value="PBP2_CrgA_like"/>
    <property type="match status" value="1"/>
</dbReference>
<evidence type="ECO:0000256" key="2">
    <source>
        <dbReference type="ARBA" id="ARBA00023015"/>
    </source>
</evidence>
<evidence type="ECO:0000313" key="7">
    <source>
        <dbReference type="Proteomes" id="UP001528411"/>
    </source>
</evidence>
<dbReference type="InterPro" id="IPR058163">
    <property type="entry name" value="LysR-type_TF_proteobact-type"/>
</dbReference>
<dbReference type="EMBL" id="JAQOMS010000002">
    <property type="protein sequence ID" value="MDC2891138.1"/>
    <property type="molecule type" value="Genomic_DNA"/>
</dbReference>
<protein>
    <submittedName>
        <fullName evidence="6">LysR family transcriptional regulator</fullName>
    </submittedName>
</protein>
<sequence length="301" mass="33751">MAFDSKLLDGMVIFVEVVDVGSFTLAAQRSGHSTSYISKEINKLENRLGVRLLQRTTRTIRLTYEGEIYYQQARHIIDSAQQAVHDLSGRQAEPQGELKISCPVSFGLSRIRPIIAKFMAKYPQITINVDLSDKKVDVVADGFDVVIRATSQLQDSSLVCRKFMTAKALTLAAPSYIKEYGMPTTPQDLAEHKVLTYSYLKHPQIWSYFDSEGREQLVHLKTSVTSSSPELLLELCVAGQGIIRLPTFNLTDELDNGTLVPMLNDYGMPDIGVYLIYASRQHLPAKIRVFIDFILEELGNS</sequence>
<keyword evidence="2" id="KW-0805">Transcription regulation</keyword>
<reference evidence="6 7" key="1">
    <citation type="submission" date="2023-01" db="EMBL/GenBank/DDBJ databases">
        <title>Psychrosphaera sp. nov., isolated from marine algae.</title>
        <authorList>
            <person name="Bayburt H."/>
            <person name="Choi B.J."/>
            <person name="Kim J.M."/>
            <person name="Choi D.G."/>
            <person name="Jeon C.O."/>
        </authorList>
    </citation>
    <scope>NUCLEOTIDE SEQUENCE [LARGE SCALE GENOMIC DNA]</scope>
    <source>
        <strain evidence="6 7">G1-22</strain>
    </source>
</reference>
<keyword evidence="7" id="KW-1185">Reference proteome</keyword>
<accession>A0ABT5FIW1</accession>
<evidence type="ECO:0000259" key="5">
    <source>
        <dbReference type="PROSITE" id="PS50931"/>
    </source>
</evidence>
<comment type="similarity">
    <text evidence="1">Belongs to the LysR transcriptional regulatory family.</text>
</comment>
<dbReference type="InterPro" id="IPR000847">
    <property type="entry name" value="LysR_HTH_N"/>
</dbReference>
<evidence type="ECO:0000256" key="3">
    <source>
        <dbReference type="ARBA" id="ARBA00023125"/>
    </source>
</evidence>
<organism evidence="6 7">
    <name type="scientific">Psychrosphaera algicola</name>
    <dbReference type="NCBI Taxonomy" id="3023714"/>
    <lineage>
        <taxon>Bacteria</taxon>
        <taxon>Pseudomonadati</taxon>
        <taxon>Pseudomonadota</taxon>
        <taxon>Gammaproteobacteria</taxon>
        <taxon>Alteromonadales</taxon>
        <taxon>Pseudoalteromonadaceae</taxon>
        <taxon>Psychrosphaera</taxon>
    </lineage>
</organism>
<gene>
    <name evidence="6" type="ORF">PN838_23320</name>
</gene>
<dbReference type="PANTHER" id="PTHR30537">
    <property type="entry name" value="HTH-TYPE TRANSCRIPTIONAL REGULATOR"/>
    <property type="match status" value="1"/>
</dbReference>
<evidence type="ECO:0000256" key="1">
    <source>
        <dbReference type="ARBA" id="ARBA00009437"/>
    </source>
</evidence>
<feature type="domain" description="HTH lysR-type" evidence="5">
    <location>
        <begin position="8"/>
        <end position="63"/>
    </location>
</feature>
<dbReference type="PROSITE" id="PS50931">
    <property type="entry name" value="HTH_LYSR"/>
    <property type="match status" value="1"/>
</dbReference>
<dbReference type="RefSeq" id="WP_215964341.1">
    <property type="nucleotide sequence ID" value="NZ_JAQOMS010000002.1"/>
</dbReference>
<proteinExistence type="inferred from homology"/>
<dbReference type="InterPro" id="IPR005119">
    <property type="entry name" value="LysR_subst-bd"/>
</dbReference>
<dbReference type="PANTHER" id="PTHR30537:SF5">
    <property type="entry name" value="HTH-TYPE TRANSCRIPTIONAL ACTIVATOR TTDR-RELATED"/>
    <property type="match status" value="1"/>
</dbReference>
<evidence type="ECO:0000313" key="6">
    <source>
        <dbReference type="EMBL" id="MDC2891138.1"/>
    </source>
</evidence>
<dbReference type="Pfam" id="PF00126">
    <property type="entry name" value="HTH_1"/>
    <property type="match status" value="1"/>
</dbReference>
<name>A0ABT5FIW1_9GAMM</name>
<evidence type="ECO:0000256" key="4">
    <source>
        <dbReference type="ARBA" id="ARBA00023163"/>
    </source>
</evidence>
<dbReference type="Proteomes" id="UP001528411">
    <property type="component" value="Unassembled WGS sequence"/>
</dbReference>
<keyword evidence="4" id="KW-0804">Transcription</keyword>
<comment type="caution">
    <text evidence="6">The sequence shown here is derived from an EMBL/GenBank/DDBJ whole genome shotgun (WGS) entry which is preliminary data.</text>
</comment>
<dbReference type="Pfam" id="PF03466">
    <property type="entry name" value="LysR_substrate"/>
    <property type="match status" value="1"/>
</dbReference>